<proteinExistence type="predicted"/>
<evidence type="ECO:0000313" key="3">
    <source>
        <dbReference type="EMBL" id="SES45141.1"/>
    </source>
</evidence>
<sequence length="783" mass="82327">MPTSSNAATDVADSAAPQPVRSLADDIRGRTDDELRELLQRRPDLARPAPADLTSLAARASTRASVHRALDSLDRAHLQVLEVAALQLGALDEGLLLTHLGGPDEHSDGPSGEPGMGDRVRGLLHSLWSSALLWRGADGLHVTRTAVEALGPHIAGLGPAAAEVRGTTPAALADPARLDALLASAPEPARAILDRLTWGPPLAVPPTHGAAGKVAEGARWLLTEGLLLAVSADQVVLPREVGLRLRGGRLHRDLLLGPPAVQGRSHDAPVVDSAAGQQVSDLLVLVDELAAEWGPRPPRVLRAGGLAVRDLRRLAQVLDVPERRAAFVAEVALDAGLVGDDGSLEPVWAPTPAYDDWQQLPGASRWARLAQAWLVSTRASHLVGGTPPGGSGTVNALGPDVSWPPARGLRRDVLGELERLPEGTAPERESVVQALRWRRPRRLPPTVDAVVAAVAEEAEWLGVTGRGALSHAGRALLADADADRLAAAMHAHLPAPVEHVLLQADLTAIAPGPLEGGLAQFMRLVADVESRGGATVYRFTPDSVRRCLDAGWSVDQVLAALTDASHTPLPQPLDYLVRDVARRHGQTRVGSVGSYVRCDDEATLTAMLADRALSPLQLRKIAPTVLVSPVGAPTALDFLRDAGYAPAAESAEGGLLVPTTGHHRTPPRRSQPTPTIHTVDDDLARTLVGALRAGEEAAAYQRAELASRPGPPLPSTDPTTTLAVLREAAADRQGVWIGYSDAAGGVQRMLFYPERVEGGRVHGTADGTARTLSIHRVTGASAN</sequence>
<keyword evidence="4" id="KW-1185">Reference proteome</keyword>
<evidence type="ECO:0000259" key="2">
    <source>
        <dbReference type="Pfam" id="PF13625"/>
    </source>
</evidence>
<evidence type="ECO:0000256" key="1">
    <source>
        <dbReference type="SAM" id="MobiDB-lite"/>
    </source>
</evidence>
<dbReference type="GO" id="GO:0004386">
    <property type="term" value="F:helicase activity"/>
    <property type="evidence" value="ECO:0007669"/>
    <property type="project" value="UniProtKB-KW"/>
</dbReference>
<feature type="region of interest" description="Disordered" evidence="1">
    <location>
        <begin position="1"/>
        <end position="29"/>
    </location>
</feature>
<dbReference type="Proteomes" id="UP000199019">
    <property type="component" value="Unassembled WGS sequence"/>
</dbReference>
<gene>
    <name evidence="3" type="ORF">SAMN05216199_3750</name>
</gene>
<keyword evidence="3" id="KW-0067">ATP-binding</keyword>
<dbReference type="AlphaFoldDB" id="A0A1H9XGI5"/>
<protein>
    <submittedName>
        <fullName evidence="3">Helicase conserved C-terminal domain-containing protein</fullName>
    </submittedName>
</protein>
<dbReference type="Pfam" id="PF13625">
    <property type="entry name" value="Helicase_C_3"/>
    <property type="match status" value="1"/>
</dbReference>
<dbReference type="InterPro" id="IPR032830">
    <property type="entry name" value="XPB/Ssl2_N"/>
</dbReference>
<dbReference type="STRING" id="587636.SAMN05216199_3750"/>
<accession>A0A1H9XGI5</accession>
<dbReference type="OrthoDB" id="3415124at2"/>
<reference evidence="4" key="1">
    <citation type="submission" date="2016-10" db="EMBL/GenBank/DDBJ databases">
        <authorList>
            <person name="Varghese N."/>
            <person name="Submissions S."/>
        </authorList>
    </citation>
    <scope>NUCLEOTIDE SEQUENCE [LARGE SCALE GENOMIC DNA]</scope>
    <source>
        <strain evidence="4">CGMCC 1.6963</strain>
    </source>
</reference>
<organism evidence="3 4">
    <name type="scientific">Pedococcus cremeus</name>
    <dbReference type="NCBI Taxonomy" id="587636"/>
    <lineage>
        <taxon>Bacteria</taxon>
        <taxon>Bacillati</taxon>
        <taxon>Actinomycetota</taxon>
        <taxon>Actinomycetes</taxon>
        <taxon>Micrococcales</taxon>
        <taxon>Intrasporangiaceae</taxon>
        <taxon>Pedococcus</taxon>
    </lineage>
</organism>
<feature type="region of interest" description="Disordered" evidence="1">
    <location>
        <begin position="655"/>
        <end position="674"/>
    </location>
</feature>
<dbReference type="RefSeq" id="WP_143056291.1">
    <property type="nucleotide sequence ID" value="NZ_FOHB01000008.1"/>
</dbReference>
<dbReference type="EMBL" id="FOHB01000008">
    <property type="protein sequence ID" value="SES45141.1"/>
    <property type="molecule type" value="Genomic_DNA"/>
</dbReference>
<keyword evidence="3" id="KW-0547">Nucleotide-binding</keyword>
<keyword evidence="3" id="KW-0378">Hydrolase</keyword>
<evidence type="ECO:0000313" key="4">
    <source>
        <dbReference type="Proteomes" id="UP000199019"/>
    </source>
</evidence>
<feature type="domain" description="Helicase XPB/Ssl2 N-terminal" evidence="2">
    <location>
        <begin position="500"/>
        <end position="622"/>
    </location>
</feature>
<name>A0A1H9XGI5_9MICO</name>
<keyword evidence="3" id="KW-0347">Helicase</keyword>